<evidence type="ECO:0000313" key="2">
    <source>
        <dbReference type="Proteomes" id="UP001217325"/>
    </source>
</evidence>
<comment type="caution">
    <text evidence="1">The sequence shown here is derived from an EMBL/GenBank/DDBJ whole genome shotgun (WGS) entry which is preliminary data.</text>
</comment>
<dbReference type="Proteomes" id="UP001217325">
    <property type="component" value="Unassembled WGS sequence"/>
</dbReference>
<evidence type="ECO:0000313" key="1">
    <source>
        <dbReference type="EMBL" id="MDE8647577.1"/>
    </source>
</evidence>
<organism evidence="1 2">
    <name type="scientific">Rhodococcus qingshengii</name>
    <dbReference type="NCBI Taxonomy" id="334542"/>
    <lineage>
        <taxon>Bacteria</taxon>
        <taxon>Bacillati</taxon>
        <taxon>Actinomycetota</taxon>
        <taxon>Actinomycetes</taxon>
        <taxon>Mycobacteriales</taxon>
        <taxon>Nocardiaceae</taxon>
        <taxon>Rhodococcus</taxon>
        <taxon>Rhodococcus erythropolis group</taxon>
    </lineage>
</organism>
<gene>
    <name evidence="1" type="ORF">PXH69_21620</name>
</gene>
<reference evidence="1" key="1">
    <citation type="submission" date="2023-02" db="EMBL/GenBank/DDBJ databases">
        <title>A novel hydrolase synthesized by Rhodococcus erythropolis HQ is responsible for the detoxification of Zearalenone.</title>
        <authorList>
            <person name="Hu J."/>
            <person name="Xu J."/>
        </authorList>
    </citation>
    <scope>NUCLEOTIDE SEQUENCE</scope>
    <source>
        <strain evidence="1">HQ</strain>
    </source>
</reference>
<dbReference type="RefSeq" id="WP_260646688.1">
    <property type="nucleotide sequence ID" value="NZ_JAOBTA010000009.1"/>
</dbReference>
<sequence length="112" mass="12206">MTLIDIPSAFSDAFIKFANDVNQWDDDPLDLSVDDDKRSLHLSNSEPGFSPFLQLRSSSGGTVTVEICGSGNKRLADGTFVTTVTVAETVDVRLSDIPEAVRMAIECWHSTL</sequence>
<name>A0AAW6LQV4_RHOSG</name>
<protein>
    <submittedName>
        <fullName evidence="1">Uncharacterized protein</fullName>
    </submittedName>
</protein>
<dbReference type="AlphaFoldDB" id="A0AAW6LQV4"/>
<accession>A0AAW6LQV4</accession>
<proteinExistence type="predicted"/>
<dbReference type="EMBL" id="JARDXE010000014">
    <property type="protein sequence ID" value="MDE8647577.1"/>
    <property type="molecule type" value="Genomic_DNA"/>
</dbReference>